<keyword evidence="11 14" id="KW-0131">Cell cycle</keyword>
<comment type="pathway">
    <text evidence="2 14">Cell wall biogenesis; peptidoglycan biosynthesis.</text>
</comment>
<feature type="binding site" evidence="14">
    <location>
        <begin position="120"/>
        <end position="126"/>
    </location>
    <ligand>
        <name>ATP</name>
        <dbReference type="ChEBI" id="CHEBI:30616"/>
    </ligand>
</feature>
<evidence type="ECO:0000313" key="19">
    <source>
        <dbReference type="Proteomes" id="UP000294830"/>
    </source>
</evidence>
<dbReference type="InterPro" id="IPR036565">
    <property type="entry name" value="Mur-like_cat_sf"/>
</dbReference>
<evidence type="ECO:0000256" key="13">
    <source>
        <dbReference type="ARBA" id="ARBA00047833"/>
    </source>
</evidence>
<dbReference type="UniPathway" id="UPA00219"/>
<feature type="domain" description="Mur ligase central" evidence="17">
    <location>
        <begin position="118"/>
        <end position="295"/>
    </location>
</feature>
<dbReference type="Pfam" id="PF08245">
    <property type="entry name" value="Mur_ligase_M"/>
    <property type="match status" value="1"/>
</dbReference>
<dbReference type="Gene3D" id="3.40.50.720">
    <property type="entry name" value="NAD(P)-binding Rossmann-like Domain"/>
    <property type="match status" value="1"/>
</dbReference>
<dbReference type="GO" id="GO:0005524">
    <property type="term" value="F:ATP binding"/>
    <property type="evidence" value="ECO:0007669"/>
    <property type="project" value="UniProtKB-UniRule"/>
</dbReference>
<evidence type="ECO:0000256" key="3">
    <source>
        <dbReference type="ARBA" id="ARBA00012211"/>
    </source>
</evidence>
<dbReference type="GO" id="GO:0008763">
    <property type="term" value="F:UDP-N-acetylmuramate-L-alanine ligase activity"/>
    <property type="evidence" value="ECO:0007669"/>
    <property type="project" value="UniProtKB-UniRule"/>
</dbReference>
<evidence type="ECO:0000256" key="2">
    <source>
        <dbReference type="ARBA" id="ARBA00004752"/>
    </source>
</evidence>
<dbReference type="SUPFAM" id="SSF53244">
    <property type="entry name" value="MurD-like peptide ligases, peptide-binding domain"/>
    <property type="match status" value="1"/>
</dbReference>
<evidence type="ECO:0000256" key="10">
    <source>
        <dbReference type="ARBA" id="ARBA00022984"/>
    </source>
</evidence>
<dbReference type="GO" id="GO:0051301">
    <property type="term" value="P:cell division"/>
    <property type="evidence" value="ECO:0007669"/>
    <property type="project" value="UniProtKB-KW"/>
</dbReference>
<dbReference type="EC" id="6.3.2.8" evidence="3 14"/>
<evidence type="ECO:0000256" key="6">
    <source>
        <dbReference type="ARBA" id="ARBA00022618"/>
    </source>
</evidence>
<dbReference type="Pfam" id="PF01225">
    <property type="entry name" value="Mur_ligase"/>
    <property type="match status" value="1"/>
</dbReference>
<dbReference type="InterPro" id="IPR005758">
    <property type="entry name" value="UDP-N-AcMur_Ala_ligase_MurC"/>
</dbReference>
<dbReference type="Gene3D" id="3.40.1190.10">
    <property type="entry name" value="Mur-like, catalytic domain"/>
    <property type="match status" value="1"/>
</dbReference>
<dbReference type="InterPro" id="IPR004101">
    <property type="entry name" value="Mur_ligase_C"/>
</dbReference>
<evidence type="ECO:0000259" key="16">
    <source>
        <dbReference type="Pfam" id="PF02875"/>
    </source>
</evidence>
<evidence type="ECO:0000256" key="4">
    <source>
        <dbReference type="ARBA" id="ARBA00022490"/>
    </source>
</evidence>
<evidence type="ECO:0000313" key="18">
    <source>
        <dbReference type="EMBL" id="TCN63040.1"/>
    </source>
</evidence>
<proteinExistence type="inferred from homology"/>
<dbReference type="Proteomes" id="UP000294830">
    <property type="component" value="Unassembled WGS sequence"/>
</dbReference>
<sequence>MEIPSYKYVYLVGVGGIGMSALARYFNHQGFKVAGYDRTETELTRALASEGVDVHYDDSISLIPSDFRSNPADTLVIYTPAIPSDHSELNYLIANGFKVIKRSVALGVIAASKRTLGVAGTHGKTTTSTLLSHLLVEALGGVNAFLGGIAKNYSTNLLLSKNDVLVAEADEFDRSFLQLFPNAAVITSTDADHLDIYGSHEAVLRSFADFINQIKPGGALVLKQGVEVPLENKEIAVYRYSIDKGGDYHAENIVRNSNGTYTFDIVTPKTRIEACTLGVPGWINVENAIAAVALALTVTDDTEALKRALASFGGVKRRFDFYINTPTLTFLDDYAHHPEELRASISSVKAMFPNRKVCGIFQPHLYTRTRDFAEGFAQSLSLLDEVILLDIYPARELPIEGVTSQIIFEKITASNKVLITKSELLDVLSKREIDVLMTVGAGDIDKLVEPIADMLKNRYSIK</sequence>
<keyword evidence="19" id="KW-1185">Reference proteome</keyword>
<dbReference type="GO" id="GO:0009252">
    <property type="term" value="P:peptidoglycan biosynthetic process"/>
    <property type="evidence" value="ECO:0007669"/>
    <property type="project" value="UniProtKB-UniRule"/>
</dbReference>
<evidence type="ECO:0000256" key="5">
    <source>
        <dbReference type="ARBA" id="ARBA00022598"/>
    </source>
</evidence>
<dbReference type="InterPro" id="IPR000713">
    <property type="entry name" value="Mur_ligase_N"/>
</dbReference>
<dbReference type="OrthoDB" id="9804126at2"/>
<evidence type="ECO:0000259" key="15">
    <source>
        <dbReference type="Pfam" id="PF01225"/>
    </source>
</evidence>
<gene>
    <name evidence="14" type="primary">murC</name>
    <name evidence="18" type="ORF">CLV25_11618</name>
</gene>
<dbReference type="RefSeq" id="WP_131840207.1">
    <property type="nucleotide sequence ID" value="NZ_SLWB01000016.1"/>
</dbReference>
<evidence type="ECO:0000256" key="7">
    <source>
        <dbReference type="ARBA" id="ARBA00022741"/>
    </source>
</evidence>
<reference evidence="18 19" key="1">
    <citation type="submission" date="2019-03" db="EMBL/GenBank/DDBJ databases">
        <title>Genomic Encyclopedia of Archaeal and Bacterial Type Strains, Phase II (KMG-II): from individual species to whole genera.</title>
        <authorList>
            <person name="Goeker M."/>
        </authorList>
    </citation>
    <scope>NUCLEOTIDE SEQUENCE [LARGE SCALE GENOMIC DNA]</scope>
    <source>
        <strain evidence="18 19">RL-C</strain>
    </source>
</reference>
<dbReference type="EMBL" id="SLWB01000016">
    <property type="protein sequence ID" value="TCN63040.1"/>
    <property type="molecule type" value="Genomic_DNA"/>
</dbReference>
<dbReference type="InterPro" id="IPR036615">
    <property type="entry name" value="Mur_ligase_C_dom_sf"/>
</dbReference>
<evidence type="ECO:0000256" key="1">
    <source>
        <dbReference type="ARBA" id="ARBA00004496"/>
    </source>
</evidence>
<comment type="similarity">
    <text evidence="14">Belongs to the MurCDEF family.</text>
</comment>
<comment type="function">
    <text evidence="14">Cell wall formation.</text>
</comment>
<dbReference type="HAMAP" id="MF_00046">
    <property type="entry name" value="MurC"/>
    <property type="match status" value="1"/>
</dbReference>
<accession>A0A4V2RNB0</accession>
<dbReference type="Gene3D" id="3.90.190.20">
    <property type="entry name" value="Mur ligase, C-terminal domain"/>
    <property type="match status" value="1"/>
</dbReference>
<dbReference type="GO" id="GO:0071555">
    <property type="term" value="P:cell wall organization"/>
    <property type="evidence" value="ECO:0007669"/>
    <property type="project" value="UniProtKB-KW"/>
</dbReference>
<keyword evidence="7 14" id="KW-0547">Nucleotide-binding</keyword>
<evidence type="ECO:0000256" key="12">
    <source>
        <dbReference type="ARBA" id="ARBA00023316"/>
    </source>
</evidence>
<comment type="subcellular location">
    <subcellularLocation>
        <location evidence="1 14">Cytoplasm</location>
    </subcellularLocation>
</comment>
<dbReference type="PANTHER" id="PTHR43445:SF3">
    <property type="entry name" value="UDP-N-ACETYLMURAMATE--L-ALANINE LIGASE"/>
    <property type="match status" value="1"/>
</dbReference>
<keyword evidence="10 14" id="KW-0573">Peptidoglycan synthesis</keyword>
<feature type="domain" description="Mur ligase C-terminal" evidence="16">
    <location>
        <begin position="317"/>
        <end position="441"/>
    </location>
</feature>
<dbReference type="InterPro" id="IPR013221">
    <property type="entry name" value="Mur_ligase_cen"/>
</dbReference>
<evidence type="ECO:0000259" key="17">
    <source>
        <dbReference type="Pfam" id="PF08245"/>
    </source>
</evidence>
<keyword evidence="6 14" id="KW-0132">Cell division</keyword>
<keyword evidence="12 14" id="KW-0961">Cell wall biogenesis/degradation</keyword>
<evidence type="ECO:0000256" key="11">
    <source>
        <dbReference type="ARBA" id="ARBA00023306"/>
    </source>
</evidence>
<protein>
    <recommendedName>
        <fullName evidence="3 14">UDP-N-acetylmuramate--L-alanine ligase</fullName>
        <ecNumber evidence="3 14">6.3.2.8</ecNumber>
    </recommendedName>
    <alternativeName>
        <fullName evidence="14">UDP-N-acetylmuramoyl-L-alanine synthetase</fullName>
    </alternativeName>
</protein>
<dbReference type="GO" id="GO:0005737">
    <property type="term" value="C:cytoplasm"/>
    <property type="evidence" value="ECO:0007669"/>
    <property type="project" value="UniProtKB-SubCell"/>
</dbReference>
<dbReference type="SUPFAM" id="SSF51984">
    <property type="entry name" value="MurCD N-terminal domain"/>
    <property type="match status" value="1"/>
</dbReference>
<dbReference type="PANTHER" id="PTHR43445">
    <property type="entry name" value="UDP-N-ACETYLMURAMATE--L-ALANINE LIGASE-RELATED"/>
    <property type="match status" value="1"/>
</dbReference>
<organism evidence="18 19">
    <name type="scientific">Acetobacteroides hydrogenigenes</name>
    <dbReference type="NCBI Taxonomy" id="979970"/>
    <lineage>
        <taxon>Bacteria</taxon>
        <taxon>Pseudomonadati</taxon>
        <taxon>Bacteroidota</taxon>
        <taxon>Bacteroidia</taxon>
        <taxon>Bacteroidales</taxon>
        <taxon>Rikenellaceae</taxon>
        <taxon>Acetobacteroides</taxon>
    </lineage>
</organism>
<name>A0A4V2RNB0_9BACT</name>
<dbReference type="GO" id="GO:0008360">
    <property type="term" value="P:regulation of cell shape"/>
    <property type="evidence" value="ECO:0007669"/>
    <property type="project" value="UniProtKB-KW"/>
</dbReference>
<evidence type="ECO:0000256" key="14">
    <source>
        <dbReference type="HAMAP-Rule" id="MF_00046"/>
    </source>
</evidence>
<evidence type="ECO:0000256" key="8">
    <source>
        <dbReference type="ARBA" id="ARBA00022840"/>
    </source>
</evidence>
<keyword evidence="9 14" id="KW-0133">Cell shape</keyword>
<evidence type="ECO:0000256" key="9">
    <source>
        <dbReference type="ARBA" id="ARBA00022960"/>
    </source>
</evidence>
<keyword evidence="4 14" id="KW-0963">Cytoplasm</keyword>
<comment type="caution">
    <text evidence="18">The sequence shown here is derived from an EMBL/GenBank/DDBJ whole genome shotgun (WGS) entry which is preliminary data.</text>
</comment>
<comment type="catalytic activity">
    <reaction evidence="13 14">
        <text>UDP-N-acetyl-alpha-D-muramate + L-alanine + ATP = UDP-N-acetyl-alpha-D-muramoyl-L-alanine + ADP + phosphate + H(+)</text>
        <dbReference type="Rhea" id="RHEA:23372"/>
        <dbReference type="ChEBI" id="CHEBI:15378"/>
        <dbReference type="ChEBI" id="CHEBI:30616"/>
        <dbReference type="ChEBI" id="CHEBI:43474"/>
        <dbReference type="ChEBI" id="CHEBI:57972"/>
        <dbReference type="ChEBI" id="CHEBI:70757"/>
        <dbReference type="ChEBI" id="CHEBI:83898"/>
        <dbReference type="ChEBI" id="CHEBI:456216"/>
        <dbReference type="EC" id="6.3.2.8"/>
    </reaction>
</comment>
<feature type="domain" description="Mur ligase N-terminal catalytic" evidence="15">
    <location>
        <begin position="9"/>
        <end position="113"/>
    </location>
</feature>
<dbReference type="AlphaFoldDB" id="A0A4V2RNB0"/>
<dbReference type="InterPro" id="IPR050061">
    <property type="entry name" value="MurCDEF_pg_biosynth"/>
</dbReference>
<dbReference type="Pfam" id="PF02875">
    <property type="entry name" value="Mur_ligase_C"/>
    <property type="match status" value="1"/>
</dbReference>
<dbReference type="SUPFAM" id="SSF53623">
    <property type="entry name" value="MurD-like peptide ligases, catalytic domain"/>
    <property type="match status" value="1"/>
</dbReference>
<dbReference type="NCBIfam" id="TIGR01082">
    <property type="entry name" value="murC"/>
    <property type="match status" value="1"/>
</dbReference>
<keyword evidence="5 14" id="KW-0436">Ligase</keyword>
<keyword evidence="8 14" id="KW-0067">ATP-binding</keyword>